<accession>A0A135SZA2</accession>
<keyword evidence="3 6" id="KW-1133">Transmembrane helix</keyword>
<dbReference type="InterPro" id="IPR008253">
    <property type="entry name" value="Marvel"/>
</dbReference>
<comment type="caution">
    <text evidence="8">The sequence shown here is derived from an EMBL/GenBank/DDBJ whole genome shotgun (WGS) entry which is preliminary data.</text>
</comment>
<protein>
    <recommendedName>
        <fullName evidence="7">MARVEL domain-containing protein</fullName>
    </recommendedName>
</protein>
<dbReference type="PANTHER" id="PTHR42083">
    <property type="entry name" value="MARVEL DOMAIN-CONTAINING PROTEIN"/>
    <property type="match status" value="1"/>
</dbReference>
<dbReference type="GO" id="GO:0016020">
    <property type="term" value="C:membrane"/>
    <property type="evidence" value="ECO:0007669"/>
    <property type="project" value="UniProtKB-SubCell"/>
</dbReference>
<evidence type="ECO:0000256" key="6">
    <source>
        <dbReference type="SAM" id="Phobius"/>
    </source>
</evidence>
<evidence type="ECO:0000313" key="8">
    <source>
        <dbReference type="EMBL" id="KXH41216.1"/>
    </source>
</evidence>
<keyword evidence="9" id="KW-1185">Reference proteome</keyword>
<dbReference type="OrthoDB" id="5363290at2759"/>
<feature type="domain" description="MARVEL" evidence="7">
    <location>
        <begin position="17"/>
        <end position="139"/>
    </location>
</feature>
<evidence type="ECO:0000256" key="5">
    <source>
        <dbReference type="SAM" id="MobiDB-lite"/>
    </source>
</evidence>
<evidence type="ECO:0000259" key="7">
    <source>
        <dbReference type="Pfam" id="PF01284"/>
    </source>
</evidence>
<dbReference type="Proteomes" id="UP000070328">
    <property type="component" value="Unassembled WGS sequence"/>
</dbReference>
<dbReference type="PANTHER" id="PTHR42083:SF1">
    <property type="entry name" value="MARVEL DOMAIN-CONTAINING PROTEIN"/>
    <property type="match status" value="1"/>
</dbReference>
<evidence type="ECO:0000256" key="4">
    <source>
        <dbReference type="ARBA" id="ARBA00023136"/>
    </source>
</evidence>
<sequence>MNTDYWQLSGAFGLWVRACIRILQFVFAIVTIGLYAATLGSWTSLPTENLKRTSWIYALVPAVLSALTCAYHVFATVTHAAWSVWDFGLAVLWAALCGLSSSIVVGGENKVNVTGDVKSRLAAGAWIAGISMLLWLLSSIHGCAFCCASRKMKRTVKKQESEEAKLELDGLPNSREENV</sequence>
<feature type="region of interest" description="Disordered" evidence="5">
    <location>
        <begin position="158"/>
        <end position="179"/>
    </location>
</feature>
<keyword evidence="4 6" id="KW-0472">Membrane</keyword>
<evidence type="ECO:0000313" key="9">
    <source>
        <dbReference type="Proteomes" id="UP000070328"/>
    </source>
</evidence>
<feature type="transmembrane region" description="Helical" evidence="6">
    <location>
        <begin position="12"/>
        <end position="35"/>
    </location>
</feature>
<name>A0A135SZA2_9PEZI</name>
<evidence type="ECO:0000256" key="1">
    <source>
        <dbReference type="ARBA" id="ARBA00004141"/>
    </source>
</evidence>
<feature type="transmembrane region" description="Helical" evidence="6">
    <location>
        <begin position="55"/>
        <end position="75"/>
    </location>
</feature>
<comment type="subcellular location">
    <subcellularLocation>
        <location evidence="1">Membrane</location>
        <topology evidence="1">Multi-pass membrane protein</topology>
    </subcellularLocation>
</comment>
<feature type="transmembrane region" description="Helical" evidence="6">
    <location>
        <begin position="87"/>
        <end position="105"/>
    </location>
</feature>
<keyword evidence="2 6" id="KW-0812">Transmembrane</keyword>
<dbReference type="Pfam" id="PF01284">
    <property type="entry name" value="MARVEL"/>
    <property type="match status" value="1"/>
</dbReference>
<proteinExistence type="predicted"/>
<gene>
    <name evidence="8" type="ORF">CSIM01_03422</name>
</gene>
<dbReference type="EMBL" id="JFBX01000347">
    <property type="protein sequence ID" value="KXH41216.1"/>
    <property type="molecule type" value="Genomic_DNA"/>
</dbReference>
<feature type="transmembrane region" description="Helical" evidence="6">
    <location>
        <begin position="125"/>
        <end position="148"/>
    </location>
</feature>
<organism evidence="8 9">
    <name type="scientific">Colletotrichum simmondsii</name>
    <dbReference type="NCBI Taxonomy" id="703756"/>
    <lineage>
        <taxon>Eukaryota</taxon>
        <taxon>Fungi</taxon>
        <taxon>Dikarya</taxon>
        <taxon>Ascomycota</taxon>
        <taxon>Pezizomycotina</taxon>
        <taxon>Sordariomycetes</taxon>
        <taxon>Hypocreomycetidae</taxon>
        <taxon>Glomerellales</taxon>
        <taxon>Glomerellaceae</taxon>
        <taxon>Colletotrichum</taxon>
        <taxon>Colletotrichum acutatum species complex</taxon>
    </lineage>
</organism>
<dbReference type="AlphaFoldDB" id="A0A135SZA2"/>
<evidence type="ECO:0000256" key="2">
    <source>
        <dbReference type="ARBA" id="ARBA00022692"/>
    </source>
</evidence>
<reference evidence="8 9" key="1">
    <citation type="submission" date="2014-02" db="EMBL/GenBank/DDBJ databases">
        <title>The genome sequence of Colletotrichum simmondsii CBS122122.</title>
        <authorList>
            <person name="Baroncelli R."/>
            <person name="Thon M.R."/>
        </authorList>
    </citation>
    <scope>NUCLEOTIDE SEQUENCE [LARGE SCALE GENOMIC DNA]</scope>
    <source>
        <strain evidence="8 9">CBS122122</strain>
    </source>
</reference>
<evidence type="ECO:0000256" key="3">
    <source>
        <dbReference type="ARBA" id="ARBA00022989"/>
    </source>
</evidence>